<feature type="domain" description="CAAX prenyl protease 2/Lysostaphin resistance protein A-like" evidence="2">
    <location>
        <begin position="148"/>
        <end position="250"/>
    </location>
</feature>
<keyword evidence="1" id="KW-1133">Transmembrane helix</keyword>
<feature type="transmembrane region" description="Helical" evidence="1">
    <location>
        <begin position="178"/>
        <end position="201"/>
    </location>
</feature>
<feature type="transmembrane region" description="Helical" evidence="1">
    <location>
        <begin position="106"/>
        <end position="126"/>
    </location>
</feature>
<protein>
    <recommendedName>
        <fullName evidence="2">CAAX prenyl protease 2/Lysostaphin resistance protein A-like domain-containing protein</fullName>
    </recommendedName>
</protein>
<proteinExistence type="predicted"/>
<dbReference type="PANTHER" id="PTHR35797">
    <property type="entry name" value="PROTEASE-RELATED"/>
    <property type="match status" value="1"/>
</dbReference>
<keyword evidence="4" id="KW-1185">Reference proteome</keyword>
<evidence type="ECO:0000256" key="1">
    <source>
        <dbReference type="SAM" id="Phobius"/>
    </source>
</evidence>
<dbReference type="PANTHER" id="PTHR35797:SF1">
    <property type="entry name" value="PROTEASE"/>
    <property type="match status" value="1"/>
</dbReference>
<dbReference type="InterPro" id="IPR003675">
    <property type="entry name" value="Rce1/LyrA-like_dom"/>
</dbReference>
<keyword evidence="1" id="KW-0472">Membrane</keyword>
<accession>A0ABY6HQ56</accession>
<evidence type="ECO:0000313" key="3">
    <source>
        <dbReference type="EMBL" id="UYP44512.1"/>
    </source>
</evidence>
<feature type="transmembrane region" description="Helical" evidence="1">
    <location>
        <begin position="32"/>
        <end position="52"/>
    </location>
</feature>
<sequence length="310" mass="35750">MMNTIDVELKQSETNDKNNPIKGKKLDSKMNVWSFFLITYLISWILWLPGILRTFVLPDISRGLVEGLAMLSTIVPSCVGLAFIFKENGKEGLVQVLKKSFDFKHYKWLLPSLLIYLALIVISHLINLIRKVPFPVGYIWQEWWMIIPLYILMLIIGGSIGEEFGWRGYAVPELQKQFNAYTCALIVGFLWAFWHIPTFFIDGANQRDEGLPFIPYVITLVCFTIIMVWQINISKSSLVPAFTLHTLINITNEFFPILNTDTGDYSAWIIIDVLLILCCILIPLFYRVDNFQKRKKSQSDDPLSVSKELQ</sequence>
<gene>
    <name evidence="3" type="ORF">NEF87_000797</name>
</gene>
<evidence type="ECO:0000259" key="2">
    <source>
        <dbReference type="Pfam" id="PF02517"/>
    </source>
</evidence>
<feature type="transmembrane region" description="Helical" evidence="1">
    <location>
        <begin position="238"/>
        <end position="259"/>
    </location>
</feature>
<evidence type="ECO:0000313" key="4">
    <source>
        <dbReference type="Proteomes" id="UP001208689"/>
    </source>
</evidence>
<feature type="transmembrane region" description="Helical" evidence="1">
    <location>
        <begin position="64"/>
        <end position="85"/>
    </location>
</feature>
<name>A0ABY6HQ56_9ARCH</name>
<dbReference type="EMBL" id="CP104013">
    <property type="protein sequence ID" value="UYP44512.1"/>
    <property type="molecule type" value="Genomic_DNA"/>
</dbReference>
<reference evidence="3" key="1">
    <citation type="submission" date="2022-09" db="EMBL/GenBank/DDBJ databases">
        <title>Actin cytoskeleton and complex cell architecture in an #Asgard archaeon.</title>
        <authorList>
            <person name="Ponce Toledo R.I."/>
            <person name="Schleper C."/>
            <person name="Rodrigues Oliveira T."/>
            <person name="Wollweber F."/>
            <person name="Xu J."/>
            <person name="Rittmann S."/>
            <person name="Klingl A."/>
            <person name="Pilhofer M."/>
        </authorList>
    </citation>
    <scope>NUCLEOTIDE SEQUENCE</scope>
    <source>
        <strain evidence="3">B-35</strain>
    </source>
</reference>
<dbReference type="Pfam" id="PF02517">
    <property type="entry name" value="Rce1-like"/>
    <property type="match status" value="1"/>
</dbReference>
<keyword evidence="1" id="KW-0812">Transmembrane</keyword>
<feature type="transmembrane region" description="Helical" evidence="1">
    <location>
        <begin position="146"/>
        <end position="166"/>
    </location>
</feature>
<dbReference type="Proteomes" id="UP001208689">
    <property type="component" value="Chromosome"/>
</dbReference>
<feature type="transmembrane region" description="Helical" evidence="1">
    <location>
        <begin position="265"/>
        <end position="286"/>
    </location>
</feature>
<feature type="transmembrane region" description="Helical" evidence="1">
    <location>
        <begin position="213"/>
        <end position="231"/>
    </location>
</feature>
<dbReference type="InterPro" id="IPR042150">
    <property type="entry name" value="MmRce1-like"/>
</dbReference>
<organism evidence="3 4">
    <name type="scientific">Candidatus Lokiarchaeum ossiferum</name>
    <dbReference type="NCBI Taxonomy" id="2951803"/>
    <lineage>
        <taxon>Archaea</taxon>
        <taxon>Promethearchaeati</taxon>
        <taxon>Promethearchaeota</taxon>
        <taxon>Promethearchaeia</taxon>
        <taxon>Promethearchaeales</taxon>
        <taxon>Promethearchaeaceae</taxon>
        <taxon>Candidatus Lokiarchaeum</taxon>
    </lineage>
</organism>